<dbReference type="SUPFAM" id="SSF46689">
    <property type="entry name" value="Homeodomain-like"/>
    <property type="match status" value="1"/>
</dbReference>
<dbReference type="SMR" id="A0A3B6FIX8"/>
<name>A0A3B6FIX8_WHEAT</name>
<dbReference type="RefSeq" id="XP_044343886.1">
    <property type="nucleotide sequence ID" value="XM_044487951.1"/>
</dbReference>
<feature type="domain" description="Myb-like" evidence="8">
    <location>
        <begin position="79"/>
        <end position="129"/>
    </location>
</feature>
<dbReference type="Gramene" id="TraesLAC3B03G01487230.1">
    <property type="protein sequence ID" value="TraesLAC3B03G01487230.1"/>
    <property type="gene ID" value="TraesLAC3B03G01487230"/>
</dbReference>
<dbReference type="InterPro" id="IPR001005">
    <property type="entry name" value="SANT/Myb"/>
</dbReference>
<dbReference type="PROSITE" id="PS51294">
    <property type="entry name" value="HTH_MYB"/>
    <property type="match status" value="2"/>
</dbReference>
<dbReference type="Gramene" id="TraesCS3B03G0088700.1">
    <property type="protein sequence ID" value="TraesCS3B03G0088700.1.CDS"/>
    <property type="gene ID" value="TraesCS3B03G0088700"/>
</dbReference>
<evidence type="ECO:0000256" key="6">
    <source>
        <dbReference type="ARBA" id="ARBA00023242"/>
    </source>
</evidence>
<dbReference type="Gene3D" id="1.10.10.60">
    <property type="entry name" value="Homeodomain-like"/>
    <property type="match status" value="2"/>
</dbReference>
<keyword evidence="5" id="KW-0804">Transcription</keyword>
<evidence type="ECO:0000313" key="10">
    <source>
        <dbReference type="EnsemblPlants" id="TraesCS3B02G039100.1"/>
    </source>
</evidence>
<evidence type="ECO:0000256" key="7">
    <source>
        <dbReference type="SAM" id="MobiDB-lite"/>
    </source>
</evidence>
<keyword evidence="6" id="KW-0539">Nucleus</keyword>
<dbReference type="GO" id="GO:0003700">
    <property type="term" value="F:DNA-binding transcription factor activity"/>
    <property type="evidence" value="ECO:0007669"/>
    <property type="project" value="InterPro"/>
</dbReference>
<feature type="domain" description="HTH myb-type" evidence="9">
    <location>
        <begin position="26"/>
        <end position="78"/>
    </location>
</feature>
<dbReference type="Pfam" id="PF00249">
    <property type="entry name" value="Myb_DNA-binding"/>
    <property type="match status" value="2"/>
</dbReference>
<evidence type="ECO:0000259" key="8">
    <source>
        <dbReference type="PROSITE" id="PS50090"/>
    </source>
</evidence>
<dbReference type="Gramene" id="TraesJAG3B03G01554590.1">
    <property type="protein sequence ID" value="TraesJAG3B03G01554590.1"/>
    <property type="gene ID" value="TraesJAG3B03G01554590"/>
</dbReference>
<accession>A0A3B6FIX8</accession>
<dbReference type="PANTHER" id="PTHR45675:SF30">
    <property type="entry name" value="TRANSCRIPTION FACTOR MYB62"/>
    <property type="match status" value="1"/>
</dbReference>
<feature type="domain" description="Myb-like" evidence="8">
    <location>
        <begin position="26"/>
        <end position="78"/>
    </location>
</feature>
<keyword evidence="3" id="KW-0805">Transcription regulation</keyword>
<gene>
    <name evidence="10" type="primary">LOC123064469</name>
</gene>
<dbReference type="AlphaFoldDB" id="A0A3B6FIX8"/>
<dbReference type="FunFam" id="1.10.10.60:FF:000107">
    <property type="entry name" value="MYB transcription factor"/>
    <property type="match status" value="1"/>
</dbReference>
<dbReference type="PANTHER" id="PTHR45675">
    <property type="entry name" value="MYB TRANSCRIPTION FACTOR-RELATED-RELATED"/>
    <property type="match status" value="1"/>
</dbReference>
<keyword evidence="11" id="KW-1185">Reference proteome</keyword>
<dbReference type="InterPro" id="IPR009057">
    <property type="entry name" value="Homeodomain-like_sf"/>
</dbReference>
<feature type="region of interest" description="Disordered" evidence="7">
    <location>
        <begin position="169"/>
        <end position="188"/>
    </location>
</feature>
<evidence type="ECO:0000256" key="2">
    <source>
        <dbReference type="ARBA" id="ARBA00022737"/>
    </source>
</evidence>
<reference evidence="10" key="2">
    <citation type="submission" date="2018-10" db="UniProtKB">
        <authorList>
            <consortium name="EnsemblPlants"/>
        </authorList>
    </citation>
    <scope>IDENTIFICATION</scope>
</reference>
<dbReference type="Gramene" id="TraesCS3B02G039100.1">
    <property type="protein sequence ID" value="TraesCS3B02G039100.1"/>
    <property type="gene ID" value="TraesCS3B02G039100"/>
</dbReference>
<dbReference type="SMART" id="SM00717">
    <property type="entry name" value="SANT"/>
    <property type="match status" value="2"/>
</dbReference>
<dbReference type="PROSITE" id="PS50090">
    <property type="entry name" value="MYB_LIKE"/>
    <property type="match status" value="2"/>
</dbReference>
<evidence type="ECO:0000313" key="11">
    <source>
        <dbReference type="Proteomes" id="UP000019116"/>
    </source>
</evidence>
<evidence type="ECO:0000256" key="1">
    <source>
        <dbReference type="ARBA" id="ARBA00004123"/>
    </source>
</evidence>
<evidence type="ECO:0000256" key="5">
    <source>
        <dbReference type="ARBA" id="ARBA00023163"/>
    </source>
</evidence>
<dbReference type="EnsemblPlants" id="TraesCS3B02G039100.1">
    <property type="protein sequence ID" value="TraesCS3B02G039100.1"/>
    <property type="gene ID" value="TraesCS3B02G039100"/>
</dbReference>
<organism evidence="10">
    <name type="scientific">Triticum aestivum</name>
    <name type="common">Wheat</name>
    <dbReference type="NCBI Taxonomy" id="4565"/>
    <lineage>
        <taxon>Eukaryota</taxon>
        <taxon>Viridiplantae</taxon>
        <taxon>Streptophyta</taxon>
        <taxon>Embryophyta</taxon>
        <taxon>Tracheophyta</taxon>
        <taxon>Spermatophyta</taxon>
        <taxon>Magnoliopsida</taxon>
        <taxon>Liliopsida</taxon>
        <taxon>Poales</taxon>
        <taxon>Poaceae</taxon>
        <taxon>BOP clade</taxon>
        <taxon>Pooideae</taxon>
        <taxon>Triticodae</taxon>
        <taxon>Triticeae</taxon>
        <taxon>Triticinae</taxon>
        <taxon>Triticum</taxon>
    </lineage>
</organism>
<evidence type="ECO:0000259" key="9">
    <source>
        <dbReference type="PROSITE" id="PS51294"/>
    </source>
</evidence>
<reference evidence="10" key="1">
    <citation type="submission" date="2018-08" db="EMBL/GenBank/DDBJ databases">
        <authorList>
            <person name="Rossello M."/>
        </authorList>
    </citation>
    <scope>NUCLEOTIDE SEQUENCE [LARGE SCALE GENOMIC DNA]</scope>
    <source>
        <strain evidence="10">cv. Chinese Spring</strain>
    </source>
</reference>
<dbReference type="Gramene" id="TraesARI3B03G01566140.1">
    <property type="protein sequence ID" value="TraesARI3B03G01566140.1"/>
    <property type="gene ID" value="TraesARI3B03G01566140"/>
</dbReference>
<protein>
    <submittedName>
        <fullName evidence="10">Uncharacterized protein</fullName>
    </submittedName>
</protein>
<dbReference type="OMA" id="TWRTDEL"/>
<dbReference type="GO" id="GO:0006355">
    <property type="term" value="P:regulation of DNA-templated transcription"/>
    <property type="evidence" value="ECO:0000318"/>
    <property type="project" value="GO_Central"/>
</dbReference>
<evidence type="ECO:0000256" key="3">
    <source>
        <dbReference type="ARBA" id="ARBA00023015"/>
    </source>
</evidence>
<dbReference type="Gramene" id="TraesKAR3B01G0017130.1">
    <property type="protein sequence ID" value="cds.TraesKAR3B01G0017130.1"/>
    <property type="gene ID" value="TraesKAR3B01G0017130"/>
</dbReference>
<evidence type="ECO:0000256" key="4">
    <source>
        <dbReference type="ARBA" id="ARBA00023125"/>
    </source>
</evidence>
<dbReference type="PaxDb" id="4565-Traes_3B_50335C9A8.1"/>
<comment type="subcellular location">
    <subcellularLocation>
        <location evidence="1">Nucleus</location>
    </subcellularLocation>
</comment>
<keyword evidence="2" id="KW-0677">Repeat</keyword>
<dbReference type="STRING" id="4565.A0A3B6FIX8"/>
<dbReference type="OrthoDB" id="2143914at2759"/>
<dbReference type="InterPro" id="IPR044676">
    <property type="entry name" value="EOBI/EOBII-like_plant"/>
</dbReference>
<dbReference type="GeneID" id="123064469"/>
<dbReference type="FunFam" id="1.10.10.60:FF:000011">
    <property type="entry name" value="Myb transcription factor"/>
    <property type="match status" value="1"/>
</dbReference>
<dbReference type="Gramene" id="TraesPARA_EIv1.0_1039910.1">
    <property type="protein sequence ID" value="TraesPARA_EIv1.0_1039910.1.CDS"/>
    <property type="gene ID" value="TraesPARA_EIv1.0_1039910"/>
</dbReference>
<dbReference type="GO" id="GO:0005634">
    <property type="term" value="C:nucleus"/>
    <property type="evidence" value="ECO:0000318"/>
    <property type="project" value="GO_Central"/>
</dbReference>
<feature type="domain" description="HTH myb-type" evidence="9">
    <location>
        <begin position="79"/>
        <end position="133"/>
    </location>
</feature>
<proteinExistence type="predicted"/>
<keyword evidence="4" id="KW-0238">DNA-binding</keyword>
<dbReference type="GO" id="GO:0043565">
    <property type="term" value="F:sequence-specific DNA binding"/>
    <property type="evidence" value="ECO:0000318"/>
    <property type="project" value="GO_Central"/>
</dbReference>
<dbReference type="InterPro" id="IPR017930">
    <property type="entry name" value="Myb_dom"/>
</dbReference>
<sequence>MSRRKGAAAAGGGAGPMAMAAMEEEAAELRRGPWTLEEDNLLMSYIACHGEGRWNLLARCSGLKRTGKSCRLRWLNYLKPDIKRGNLTAEEQLVILELHAKWGNRWSRIAQHLPGRTDNEIKNYWRTRVQKQARQLKVDANSAVFRDAVRCYWMPRLLDKMSMAAASTAAPPPLMEQHGQGVLSSSQSPPIGSDQLCCYGPAAAGFDPSPSASTSGSTAAAALQPAPVPCFSELNWEDQYCYPSGGDLDGGAGGMELDSAALLGSLGLDGLDLGPAESYLPDATLLDYLNYSSCTANAAMNMMAMNGGSYNNSSYCGGGGAMVDGDHHDTTTAATTCHAARKLAGEWGGGI</sequence>
<dbReference type="CDD" id="cd00167">
    <property type="entry name" value="SANT"/>
    <property type="match status" value="2"/>
</dbReference>
<dbReference type="Proteomes" id="UP000019116">
    <property type="component" value="Chromosome 3B"/>
</dbReference>
<dbReference type="Gramene" id="TraesJUL3B03G01557790.1">
    <property type="protein sequence ID" value="TraesJUL3B03G01557790.1"/>
    <property type="gene ID" value="TraesJUL3B03G01557790"/>
</dbReference>